<evidence type="ECO:0000313" key="3">
    <source>
        <dbReference type="Proteomes" id="UP000093903"/>
    </source>
</evidence>
<proteinExistence type="predicted"/>
<sequence>MRTFNQNLSLTILSDSQSWLNNYIAQLLTDWLEEGHNVKWTHHIRDLQGGDLCFYLSYGKIVPLSVLSQFKHNLVVHESELPQGKGWSPLTWQILEGKNDIPVTLFEAAKQVDSGNIYLQQWLHFQGHETIDELRHAQAQSTLELCKEFVREYPDILKRTRSQVGKSSFYPRRTPQDSKLDPHISIGDQFNLLRVVDNERYPAFFEWAGRLYVVKIYVQPPL</sequence>
<dbReference type="EMBL" id="LYXA01000001">
    <property type="protein sequence ID" value="OBU76981.1"/>
    <property type="molecule type" value="Genomic_DNA"/>
</dbReference>
<dbReference type="SUPFAM" id="SSF53328">
    <property type="entry name" value="Formyltransferase"/>
    <property type="match status" value="1"/>
</dbReference>
<dbReference type="GO" id="GO:0004479">
    <property type="term" value="F:methionyl-tRNA formyltransferase activity"/>
    <property type="evidence" value="ECO:0007669"/>
    <property type="project" value="TreeGrafter"/>
</dbReference>
<evidence type="ECO:0000313" key="2">
    <source>
        <dbReference type="EMBL" id="OBU76981.1"/>
    </source>
</evidence>
<feature type="domain" description="Formyl transferase N-terminal" evidence="1">
    <location>
        <begin position="50"/>
        <end position="139"/>
    </location>
</feature>
<evidence type="ECO:0000259" key="1">
    <source>
        <dbReference type="Pfam" id="PF00551"/>
    </source>
</evidence>
<reference evidence="2 3" key="1">
    <citation type="submission" date="2016-05" db="EMBL/GenBank/DDBJ databases">
        <title>First complete genome of the cyanobacterium Cylindrospermopsis raciborskii CS505, containing a circular chromosome and a single extrachromosomal element.</title>
        <authorList>
            <person name="Fuentes J."/>
            <person name="Tamames J."/>
            <person name="Allen E."/>
            <person name="Plominski A."/>
            <person name="Vasquez M."/>
        </authorList>
    </citation>
    <scope>NUCLEOTIDE SEQUENCE [LARGE SCALE GENOMIC DNA]</scope>
    <source>
        <strain evidence="2 3">CS505</strain>
    </source>
</reference>
<dbReference type="PANTHER" id="PTHR11138:SF5">
    <property type="entry name" value="METHIONYL-TRNA FORMYLTRANSFERASE, MITOCHONDRIAL"/>
    <property type="match status" value="1"/>
</dbReference>
<accession>A0A853MCG0</accession>
<comment type="caution">
    <text evidence="2">The sequence shown here is derived from an EMBL/GenBank/DDBJ whole genome shotgun (WGS) entry which is preliminary data.</text>
</comment>
<gene>
    <name evidence="2" type="ORF">A9P98_12235</name>
</gene>
<dbReference type="Proteomes" id="UP000093903">
    <property type="component" value="Unassembled WGS sequence"/>
</dbReference>
<name>A0A853MCG0_9CYAN</name>
<dbReference type="PANTHER" id="PTHR11138">
    <property type="entry name" value="METHIONYL-TRNA FORMYLTRANSFERASE"/>
    <property type="match status" value="1"/>
</dbReference>
<dbReference type="Gene3D" id="3.40.50.12230">
    <property type="match status" value="1"/>
</dbReference>
<dbReference type="Pfam" id="PF00551">
    <property type="entry name" value="Formyl_trans_N"/>
    <property type="match status" value="1"/>
</dbReference>
<dbReference type="AlphaFoldDB" id="A0A853MCG0"/>
<protein>
    <submittedName>
        <fullName evidence="2">Methionyl-tRNA formyltransferase</fullName>
    </submittedName>
</protein>
<dbReference type="InterPro" id="IPR002376">
    <property type="entry name" value="Formyl_transf_N"/>
</dbReference>
<dbReference type="InterPro" id="IPR036477">
    <property type="entry name" value="Formyl_transf_N_sf"/>
</dbReference>
<organism evidence="2 3">
    <name type="scientific">Cylindrospermopsis raciborskii CS-505</name>
    <dbReference type="NCBI Taxonomy" id="533240"/>
    <lineage>
        <taxon>Bacteria</taxon>
        <taxon>Bacillati</taxon>
        <taxon>Cyanobacteriota</taxon>
        <taxon>Cyanophyceae</taxon>
        <taxon>Nostocales</taxon>
        <taxon>Aphanizomenonaceae</taxon>
        <taxon>Cylindrospermopsis</taxon>
    </lineage>
</organism>